<dbReference type="AlphaFoldDB" id="A0A9X0CK41"/>
<comment type="subcellular location">
    <subcellularLocation>
        <location evidence="3">Cytoplasm</location>
    </subcellularLocation>
</comment>
<dbReference type="InterPro" id="IPR004046">
    <property type="entry name" value="GST_C"/>
</dbReference>
<keyword evidence="15" id="KW-1185">Reference proteome</keyword>
<dbReference type="InterPro" id="IPR034333">
    <property type="entry name" value="GST_Zeta_N"/>
</dbReference>
<evidence type="ECO:0000256" key="11">
    <source>
        <dbReference type="ARBA" id="ARBA00047960"/>
    </source>
</evidence>
<evidence type="ECO:0000256" key="8">
    <source>
        <dbReference type="ARBA" id="ARBA00022878"/>
    </source>
</evidence>
<evidence type="ECO:0000259" key="12">
    <source>
        <dbReference type="PROSITE" id="PS50404"/>
    </source>
</evidence>
<dbReference type="EC" id="5.2.1.2" evidence="14"/>
<feature type="domain" description="GST C-terminal" evidence="13">
    <location>
        <begin position="90"/>
        <end position="210"/>
    </location>
</feature>
<dbReference type="GO" id="GO:0016034">
    <property type="term" value="F:maleylacetoacetate isomerase activity"/>
    <property type="evidence" value="ECO:0007669"/>
    <property type="project" value="UniProtKB-EC"/>
</dbReference>
<evidence type="ECO:0000256" key="3">
    <source>
        <dbReference type="ARBA" id="ARBA00004496"/>
    </source>
</evidence>
<dbReference type="Proteomes" id="UP001163046">
    <property type="component" value="Unassembled WGS sequence"/>
</dbReference>
<dbReference type="GO" id="GO:0004364">
    <property type="term" value="F:glutathione transferase activity"/>
    <property type="evidence" value="ECO:0007669"/>
    <property type="project" value="UniProtKB-EC"/>
</dbReference>
<dbReference type="Gene3D" id="3.40.30.10">
    <property type="entry name" value="Glutaredoxin"/>
    <property type="match status" value="1"/>
</dbReference>
<dbReference type="InterPro" id="IPR036282">
    <property type="entry name" value="Glutathione-S-Trfase_C_sf"/>
</dbReference>
<dbReference type="CDD" id="cd03042">
    <property type="entry name" value="GST_N_Zeta"/>
    <property type="match status" value="1"/>
</dbReference>
<evidence type="ECO:0000256" key="9">
    <source>
        <dbReference type="ARBA" id="ARBA00023232"/>
    </source>
</evidence>
<accession>A0A9X0CK41</accession>
<comment type="caution">
    <text evidence="14">The sequence shown here is derived from an EMBL/GenBank/DDBJ whole genome shotgun (WGS) entry which is preliminary data.</text>
</comment>
<organism evidence="14 15">
    <name type="scientific">Desmophyllum pertusum</name>
    <dbReference type="NCBI Taxonomy" id="174260"/>
    <lineage>
        <taxon>Eukaryota</taxon>
        <taxon>Metazoa</taxon>
        <taxon>Cnidaria</taxon>
        <taxon>Anthozoa</taxon>
        <taxon>Hexacorallia</taxon>
        <taxon>Scleractinia</taxon>
        <taxon>Caryophylliina</taxon>
        <taxon>Caryophylliidae</taxon>
        <taxon>Desmophyllum</taxon>
    </lineage>
</organism>
<dbReference type="InterPro" id="IPR010987">
    <property type="entry name" value="Glutathione-S-Trfase_C-like"/>
</dbReference>
<dbReference type="CDD" id="cd03191">
    <property type="entry name" value="GST_C_Zeta"/>
    <property type="match status" value="1"/>
</dbReference>
<dbReference type="InterPro" id="IPR034330">
    <property type="entry name" value="GST_Zeta_C"/>
</dbReference>
<dbReference type="PROSITE" id="PS50405">
    <property type="entry name" value="GST_CTER"/>
    <property type="match status" value="1"/>
</dbReference>
<feature type="domain" description="GST N-terminal" evidence="12">
    <location>
        <begin position="1"/>
        <end position="84"/>
    </location>
</feature>
<dbReference type="PANTHER" id="PTHR42673">
    <property type="entry name" value="MALEYLACETOACETATE ISOMERASE"/>
    <property type="match status" value="1"/>
</dbReference>
<dbReference type="SFLD" id="SFLDS00019">
    <property type="entry name" value="Glutathione_Transferase_(cytos"/>
    <property type="match status" value="1"/>
</dbReference>
<evidence type="ECO:0000256" key="7">
    <source>
        <dbReference type="ARBA" id="ARBA00022679"/>
    </source>
</evidence>
<evidence type="ECO:0000313" key="14">
    <source>
        <dbReference type="EMBL" id="KAJ7358921.1"/>
    </source>
</evidence>
<evidence type="ECO:0000256" key="5">
    <source>
        <dbReference type="ARBA" id="ARBA00010007"/>
    </source>
</evidence>
<sequence length="214" mass="24417">MKPVLYSYFRSSCSWRVRIALALKGIEYETHPIHLLKDGGHQLSDEYKKLNPMGQVPALVIDGHTLADSLSIIEYLDETRPDPPLFPRNDPHKKAQVRQVSHSIAGGIQPIQNLSVLKYLGDERKFEWGHHWINKGFQNLEKILQNTSGKYCVGDAVSMADLCLVPQVYNANRFKVDMSQFPIISRIHEDLNKLEAFKAAHPSKQPDCPDEMRE</sequence>
<comment type="cofactor">
    <cofactor evidence="2">
        <name>glutathione</name>
        <dbReference type="ChEBI" id="CHEBI:57925"/>
    </cofactor>
</comment>
<proteinExistence type="inferred from homology"/>
<comment type="catalytic activity">
    <reaction evidence="11">
        <text>RX + glutathione = an S-substituted glutathione + a halide anion + H(+)</text>
        <dbReference type="Rhea" id="RHEA:16437"/>
        <dbReference type="ChEBI" id="CHEBI:15378"/>
        <dbReference type="ChEBI" id="CHEBI:16042"/>
        <dbReference type="ChEBI" id="CHEBI:17792"/>
        <dbReference type="ChEBI" id="CHEBI:57925"/>
        <dbReference type="ChEBI" id="CHEBI:90779"/>
        <dbReference type="EC" id="2.5.1.18"/>
    </reaction>
</comment>
<evidence type="ECO:0000313" key="15">
    <source>
        <dbReference type="Proteomes" id="UP001163046"/>
    </source>
</evidence>
<dbReference type="Gene3D" id="1.20.1050.10">
    <property type="match status" value="1"/>
</dbReference>
<dbReference type="InterPro" id="IPR005955">
    <property type="entry name" value="GST_Zeta"/>
</dbReference>
<dbReference type="GO" id="GO:0005739">
    <property type="term" value="C:mitochondrion"/>
    <property type="evidence" value="ECO:0007669"/>
    <property type="project" value="TreeGrafter"/>
</dbReference>
<comment type="pathway">
    <text evidence="4">Amino-acid degradation; L-phenylalanine degradation; acetoacetate and fumarate from L-phenylalanine: step 5/6.</text>
</comment>
<evidence type="ECO:0000256" key="1">
    <source>
        <dbReference type="ARBA" id="ARBA00001622"/>
    </source>
</evidence>
<reference evidence="14" key="1">
    <citation type="submission" date="2023-01" db="EMBL/GenBank/DDBJ databases">
        <title>Genome assembly of the deep-sea coral Lophelia pertusa.</title>
        <authorList>
            <person name="Herrera S."/>
            <person name="Cordes E."/>
        </authorList>
    </citation>
    <scope>NUCLEOTIDE SEQUENCE</scope>
    <source>
        <strain evidence="14">USNM1676648</strain>
        <tissue evidence="14">Polyp</tissue>
    </source>
</reference>
<dbReference type="NCBIfam" id="TIGR01262">
    <property type="entry name" value="maiA"/>
    <property type="match status" value="1"/>
</dbReference>
<evidence type="ECO:0000256" key="4">
    <source>
        <dbReference type="ARBA" id="ARBA00004671"/>
    </source>
</evidence>
<dbReference type="FunFam" id="1.20.1050.10:FF:000010">
    <property type="entry name" value="Maleylacetoacetate isomerase isoform 1"/>
    <property type="match status" value="1"/>
</dbReference>
<dbReference type="OrthoDB" id="202840at2759"/>
<dbReference type="InterPro" id="IPR040079">
    <property type="entry name" value="Glutathione_S-Trfase"/>
</dbReference>
<keyword evidence="8" id="KW-0828">Tyrosine catabolism</keyword>
<dbReference type="SUPFAM" id="SSF52833">
    <property type="entry name" value="Thioredoxin-like"/>
    <property type="match status" value="1"/>
</dbReference>
<dbReference type="GO" id="GO:0006572">
    <property type="term" value="P:L-tyrosine catabolic process"/>
    <property type="evidence" value="ECO:0007669"/>
    <property type="project" value="UniProtKB-KW"/>
</dbReference>
<keyword evidence="6" id="KW-0963">Cytoplasm</keyword>
<dbReference type="PANTHER" id="PTHR42673:SF4">
    <property type="entry name" value="MALEYLACETOACETATE ISOMERASE"/>
    <property type="match status" value="1"/>
</dbReference>
<keyword evidence="7" id="KW-0808">Transferase</keyword>
<dbReference type="FunFam" id="3.40.30.10:FF:000041">
    <property type="entry name" value="Maleylacetoacetate isomerase isoform 1"/>
    <property type="match status" value="1"/>
</dbReference>
<comment type="catalytic activity">
    <reaction evidence="1">
        <text>4-maleylacetoacetate = 4-fumarylacetoacetate</text>
        <dbReference type="Rhea" id="RHEA:14817"/>
        <dbReference type="ChEBI" id="CHEBI:17105"/>
        <dbReference type="ChEBI" id="CHEBI:18034"/>
        <dbReference type="EC" id="5.2.1.2"/>
    </reaction>
</comment>
<keyword evidence="10 14" id="KW-0413">Isomerase</keyword>
<evidence type="ECO:0000256" key="10">
    <source>
        <dbReference type="ARBA" id="ARBA00023235"/>
    </source>
</evidence>
<evidence type="ECO:0000256" key="6">
    <source>
        <dbReference type="ARBA" id="ARBA00022490"/>
    </source>
</evidence>
<dbReference type="InterPro" id="IPR036249">
    <property type="entry name" value="Thioredoxin-like_sf"/>
</dbReference>
<protein>
    <submittedName>
        <fullName evidence="14">Glutathione S-transferase zeta-1</fullName>
        <ecNumber evidence="14">5.2.1.2</ecNumber>
    </submittedName>
</protein>
<dbReference type="GO" id="GO:0006559">
    <property type="term" value="P:L-phenylalanine catabolic process"/>
    <property type="evidence" value="ECO:0007669"/>
    <property type="project" value="UniProtKB-KW"/>
</dbReference>
<dbReference type="Pfam" id="PF14497">
    <property type="entry name" value="GST_C_3"/>
    <property type="match status" value="1"/>
</dbReference>
<evidence type="ECO:0000256" key="2">
    <source>
        <dbReference type="ARBA" id="ARBA00001955"/>
    </source>
</evidence>
<dbReference type="GO" id="GO:0006749">
    <property type="term" value="P:glutathione metabolic process"/>
    <property type="evidence" value="ECO:0007669"/>
    <property type="project" value="TreeGrafter"/>
</dbReference>
<dbReference type="PROSITE" id="PS50404">
    <property type="entry name" value="GST_NTER"/>
    <property type="match status" value="1"/>
</dbReference>
<name>A0A9X0CK41_9CNID</name>
<dbReference type="InterPro" id="IPR004045">
    <property type="entry name" value="Glutathione_S-Trfase_N"/>
</dbReference>
<dbReference type="SUPFAM" id="SSF47616">
    <property type="entry name" value="GST C-terminal domain-like"/>
    <property type="match status" value="1"/>
</dbReference>
<gene>
    <name evidence="14" type="primary">GSTZ1_1</name>
    <name evidence="14" type="ORF">OS493_020762</name>
</gene>
<comment type="similarity">
    <text evidence="5">Belongs to the GST superfamily. Zeta family.</text>
</comment>
<evidence type="ECO:0000259" key="13">
    <source>
        <dbReference type="PROSITE" id="PS50405"/>
    </source>
</evidence>
<dbReference type="SFLD" id="SFLDG00358">
    <property type="entry name" value="Main_(cytGST)"/>
    <property type="match status" value="1"/>
</dbReference>
<dbReference type="EMBL" id="MU827314">
    <property type="protein sequence ID" value="KAJ7358921.1"/>
    <property type="molecule type" value="Genomic_DNA"/>
</dbReference>
<dbReference type="Pfam" id="PF13409">
    <property type="entry name" value="GST_N_2"/>
    <property type="match status" value="1"/>
</dbReference>
<keyword evidence="9" id="KW-0585">Phenylalanine catabolism</keyword>